<feature type="transmembrane region" description="Helical" evidence="1">
    <location>
        <begin position="16"/>
        <end position="38"/>
    </location>
</feature>
<protein>
    <submittedName>
        <fullName evidence="2">Uncharacterized protein</fullName>
    </submittedName>
</protein>
<accession>A0A4Y3UPV2</accession>
<keyword evidence="1" id="KW-0812">Transmembrane</keyword>
<feature type="transmembrane region" description="Helical" evidence="1">
    <location>
        <begin position="109"/>
        <end position="135"/>
    </location>
</feature>
<evidence type="ECO:0000256" key="1">
    <source>
        <dbReference type="SAM" id="Phobius"/>
    </source>
</evidence>
<proteinExistence type="predicted"/>
<dbReference type="AlphaFoldDB" id="A0A4Y3UPV2"/>
<comment type="caution">
    <text evidence="2">The sequence shown here is derived from an EMBL/GenBank/DDBJ whole genome shotgun (WGS) entry which is preliminary data.</text>
</comment>
<keyword evidence="1" id="KW-0472">Membrane</keyword>
<feature type="transmembrane region" description="Helical" evidence="1">
    <location>
        <begin position="79"/>
        <end position="103"/>
    </location>
</feature>
<dbReference type="EMBL" id="VFPS01000003">
    <property type="protein sequence ID" value="TQM97913.1"/>
    <property type="molecule type" value="Genomic_DNA"/>
</dbReference>
<sequence>MTTPDRSTFRSRRPRVNAIVALIIAVAGLALGALFLGVTERDDAVLWPAVVFLVLSLVSAVIGILGFRVARGGEGAAALAAPIRVLSVLAFVIGAGGAVLGVASGVSQGSFAAVSVGFLPFLLSLSIMLQGALLYGAAEHSA</sequence>
<name>A0A4Y3UPV2_9MICO</name>
<organism evidence="2 3">
    <name type="scientific">Microbacterium lacticum</name>
    <dbReference type="NCBI Taxonomy" id="33885"/>
    <lineage>
        <taxon>Bacteria</taxon>
        <taxon>Bacillati</taxon>
        <taxon>Actinomycetota</taxon>
        <taxon>Actinomycetes</taxon>
        <taxon>Micrococcales</taxon>
        <taxon>Microbacteriaceae</taxon>
        <taxon>Microbacterium</taxon>
    </lineage>
</organism>
<evidence type="ECO:0000313" key="2">
    <source>
        <dbReference type="EMBL" id="TQM97913.1"/>
    </source>
</evidence>
<evidence type="ECO:0000313" key="3">
    <source>
        <dbReference type="Proteomes" id="UP000319804"/>
    </source>
</evidence>
<gene>
    <name evidence="2" type="ORF">FHX68_1919</name>
</gene>
<keyword evidence="1" id="KW-1133">Transmembrane helix</keyword>
<reference evidence="2 3" key="1">
    <citation type="submission" date="2019-06" db="EMBL/GenBank/DDBJ databases">
        <title>Sequencing the genomes of 1000 actinobacteria strains.</title>
        <authorList>
            <person name="Klenk H.-P."/>
        </authorList>
    </citation>
    <scope>NUCLEOTIDE SEQUENCE [LARGE SCALE GENOMIC DNA]</scope>
    <source>
        <strain evidence="2 3">DSM 20427</strain>
    </source>
</reference>
<dbReference type="Proteomes" id="UP000319804">
    <property type="component" value="Unassembled WGS sequence"/>
</dbReference>
<feature type="transmembrane region" description="Helical" evidence="1">
    <location>
        <begin position="44"/>
        <end position="67"/>
    </location>
</feature>
<dbReference type="RefSeq" id="WP_141380985.1">
    <property type="nucleotide sequence ID" value="NZ_BJNA01000041.1"/>
</dbReference>
<keyword evidence="3" id="KW-1185">Reference proteome</keyword>